<name>A0AAN7FIC2_QUERU</name>
<dbReference type="PANTHER" id="PTHR48063:SF98">
    <property type="entry name" value="LRR RECEPTOR-LIKE SERINE_THREONINE-PROTEIN KINASE FLS2"/>
    <property type="match status" value="1"/>
</dbReference>
<evidence type="ECO:0000256" key="8">
    <source>
        <dbReference type="ARBA" id="ARBA00023170"/>
    </source>
</evidence>
<dbReference type="Gene3D" id="3.80.10.10">
    <property type="entry name" value="Ribonuclease Inhibitor"/>
    <property type="match status" value="1"/>
</dbReference>
<keyword evidence="5" id="KW-0677">Repeat</keyword>
<keyword evidence="11" id="KW-1185">Reference proteome</keyword>
<evidence type="ECO:0000256" key="1">
    <source>
        <dbReference type="ARBA" id="ARBA00004479"/>
    </source>
</evidence>
<keyword evidence="8" id="KW-0675">Receptor</keyword>
<evidence type="ECO:0000256" key="5">
    <source>
        <dbReference type="ARBA" id="ARBA00022737"/>
    </source>
</evidence>
<protein>
    <submittedName>
        <fullName evidence="10">Uncharacterized protein</fullName>
    </submittedName>
</protein>
<comment type="caution">
    <text evidence="10">The sequence shown here is derived from an EMBL/GenBank/DDBJ whole genome shotgun (WGS) entry which is preliminary data.</text>
</comment>
<dbReference type="InterPro" id="IPR046956">
    <property type="entry name" value="RLP23-like"/>
</dbReference>
<proteinExistence type="predicted"/>
<dbReference type="FunFam" id="3.80.10.10:FF:000041">
    <property type="entry name" value="LRR receptor-like serine/threonine-protein kinase ERECTA"/>
    <property type="match status" value="1"/>
</dbReference>
<keyword evidence="6" id="KW-1133">Transmembrane helix</keyword>
<dbReference type="Proteomes" id="UP001324115">
    <property type="component" value="Unassembled WGS sequence"/>
</dbReference>
<dbReference type="EMBL" id="JAXUIC010000005">
    <property type="protein sequence ID" value="KAK4591136.1"/>
    <property type="molecule type" value="Genomic_DNA"/>
</dbReference>
<evidence type="ECO:0000256" key="4">
    <source>
        <dbReference type="ARBA" id="ARBA00022729"/>
    </source>
</evidence>
<keyword evidence="2" id="KW-0433">Leucine-rich repeat</keyword>
<keyword evidence="9" id="KW-0325">Glycoprotein</keyword>
<keyword evidence="3" id="KW-0812">Transmembrane</keyword>
<sequence length="283" mass="31962">MVNLTHLDLHDAQFCGHIPHQLGNLSSLLYLNLKENNGLYVDNLHWMFHLSSMQHLDLSHSDLHREVDWLQIVSSLSSLLELILNNCQLDSLTPSVGFVNSTSLWVLDLSENLFNQEIPNWFSHCSTSLLEYLNIRDNSLSRKIPDSIGRQLKHLTDLDLSDNSLSGPIPSSLGNLSQMQALLLGVNKLNGTVPNSLGLLSNLFAVSISHNFFTGNLDEAHFSKLGKLKELEIPYTPLFFNVNSNWVPPFQLEYVSMISCKIGPNKLYIFTLSMLQNIIIFEM</sequence>
<dbReference type="Pfam" id="PF00560">
    <property type="entry name" value="LRR_1"/>
    <property type="match status" value="2"/>
</dbReference>
<comment type="subcellular location">
    <subcellularLocation>
        <location evidence="1">Membrane</location>
        <topology evidence="1">Single-pass type I membrane protein</topology>
    </subcellularLocation>
</comment>
<gene>
    <name evidence="10" type="ORF">RGQ29_021361</name>
</gene>
<evidence type="ECO:0000256" key="3">
    <source>
        <dbReference type="ARBA" id="ARBA00022692"/>
    </source>
</evidence>
<organism evidence="10 11">
    <name type="scientific">Quercus rubra</name>
    <name type="common">Northern red oak</name>
    <name type="synonym">Quercus borealis</name>
    <dbReference type="NCBI Taxonomy" id="3512"/>
    <lineage>
        <taxon>Eukaryota</taxon>
        <taxon>Viridiplantae</taxon>
        <taxon>Streptophyta</taxon>
        <taxon>Embryophyta</taxon>
        <taxon>Tracheophyta</taxon>
        <taxon>Spermatophyta</taxon>
        <taxon>Magnoliopsida</taxon>
        <taxon>eudicotyledons</taxon>
        <taxon>Gunneridae</taxon>
        <taxon>Pentapetalae</taxon>
        <taxon>rosids</taxon>
        <taxon>fabids</taxon>
        <taxon>Fagales</taxon>
        <taxon>Fagaceae</taxon>
        <taxon>Quercus</taxon>
    </lineage>
</organism>
<evidence type="ECO:0000256" key="9">
    <source>
        <dbReference type="ARBA" id="ARBA00023180"/>
    </source>
</evidence>
<dbReference type="InterPro" id="IPR032675">
    <property type="entry name" value="LRR_dom_sf"/>
</dbReference>
<dbReference type="SUPFAM" id="SSF52058">
    <property type="entry name" value="L domain-like"/>
    <property type="match status" value="1"/>
</dbReference>
<evidence type="ECO:0000256" key="2">
    <source>
        <dbReference type="ARBA" id="ARBA00022614"/>
    </source>
</evidence>
<keyword evidence="4" id="KW-0732">Signal</keyword>
<dbReference type="PANTHER" id="PTHR48063">
    <property type="entry name" value="LRR RECEPTOR-LIKE KINASE"/>
    <property type="match status" value="1"/>
</dbReference>
<keyword evidence="7" id="KW-0472">Membrane</keyword>
<evidence type="ECO:0000256" key="6">
    <source>
        <dbReference type="ARBA" id="ARBA00022989"/>
    </source>
</evidence>
<dbReference type="AlphaFoldDB" id="A0AAN7FIC2"/>
<evidence type="ECO:0000256" key="7">
    <source>
        <dbReference type="ARBA" id="ARBA00023136"/>
    </source>
</evidence>
<evidence type="ECO:0000313" key="11">
    <source>
        <dbReference type="Proteomes" id="UP001324115"/>
    </source>
</evidence>
<reference evidence="10 11" key="1">
    <citation type="journal article" date="2023" name="G3 (Bethesda)">
        <title>A haplotype-resolved chromosome-scale genome for Quercus rubra L. provides insights into the genetics of adaptive traits for red oak species.</title>
        <authorList>
            <person name="Kapoor B."/>
            <person name="Jenkins J."/>
            <person name="Schmutz J."/>
            <person name="Zhebentyayeva T."/>
            <person name="Kuelheim C."/>
            <person name="Coggeshall M."/>
            <person name="Heim C."/>
            <person name="Lasky J.R."/>
            <person name="Leites L."/>
            <person name="Islam-Faridi N."/>
            <person name="Romero-Severson J."/>
            <person name="DeLeo V.L."/>
            <person name="Lucas S.M."/>
            <person name="Lazic D."/>
            <person name="Gailing O."/>
            <person name="Carlson J."/>
            <person name="Staton M."/>
        </authorList>
    </citation>
    <scope>NUCLEOTIDE SEQUENCE [LARGE SCALE GENOMIC DNA]</scope>
    <source>
        <strain evidence="10">Pseudo-F2</strain>
    </source>
</reference>
<dbReference type="InterPro" id="IPR001611">
    <property type="entry name" value="Leu-rich_rpt"/>
</dbReference>
<dbReference type="GO" id="GO:0016020">
    <property type="term" value="C:membrane"/>
    <property type="evidence" value="ECO:0007669"/>
    <property type="project" value="UniProtKB-SubCell"/>
</dbReference>
<dbReference type="Pfam" id="PF13855">
    <property type="entry name" value="LRR_8"/>
    <property type="match status" value="1"/>
</dbReference>
<evidence type="ECO:0000313" key="10">
    <source>
        <dbReference type="EMBL" id="KAK4591136.1"/>
    </source>
</evidence>
<accession>A0AAN7FIC2</accession>